<dbReference type="Pfam" id="PF00732">
    <property type="entry name" value="GMC_oxred_N"/>
    <property type="match status" value="1"/>
</dbReference>
<dbReference type="PROSITE" id="PS00624">
    <property type="entry name" value="GMC_OXRED_2"/>
    <property type="match status" value="1"/>
</dbReference>
<keyword evidence="5" id="KW-1185">Reference proteome</keyword>
<evidence type="ECO:0000256" key="2">
    <source>
        <dbReference type="SAM" id="SignalP"/>
    </source>
</evidence>
<dbReference type="InterPro" id="IPR007867">
    <property type="entry name" value="GMC_OxRtase_C"/>
</dbReference>
<dbReference type="InterPro" id="IPR012132">
    <property type="entry name" value="GMC_OxRdtase"/>
</dbReference>
<proteinExistence type="inferred from homology"/>
<evidence type="ECO:0000313" key="5">
    <source>
        <dbReference type="Proteomes" id="UP000319160"/>
    </source>
</evidence>
<evidence type="ECO:0000313" key="4">
    <source>
        <dbReference type="EMBL" id="TRX97981.1"/>
    </source>
</evidence>
<comment type="caution">
    <text evidence="4">The sequence shown here is derived from an EMBL/GenBank/DDBJ whole genome shotgun (WGS) entry which is preliminary data.</text>
</comment>
<dbReference type="PANTHER" id="PTHR11552">
    <property type="entry name" value="GLUCOSE-METHANOL-CHOLINE GMC OXIDOREDUCTASE"/>
    <property type="match status" value="1"/>
</dbReference>
<dbReference type="OrthoDB" id="269227at2759"/>
<feature type="signal peptide" evidence="2">
    <location>
        <begin position="1"/>
        <end position="26"/>
    </location>
</feature>
<comment type="similarity">
    <text evidence="1">Belongs to the GMC oxidoreductase family.</text>
</comment>
<dbReference type="Proteomes" id="UP000319160">
    <property type="component" value="Unassembled WGS sequence"/>
</dbReference>
<dbReference type="Gene3D" id="3.30.560.10">
    <property type="entry name" value="Glucose Oxidase, domain 3"/>
    <property type="match status" value="1"/>
</dbReference>
<keyword evidence="2" id="KW-0732">Signal</keyword>
<dbReference type="InterPro" id="IPR000172">
    <property type="entry name" value="GMC_OxRdtase_N"/>
</dbReference>
<dbReference type="Pfam" id="PF05199">
    <property type="entry name" value="GMC_oxred_C"/>
    <property type="match status" value="1"/>
</dbReference>
<dbReference type="InterPro" id="IPR036188">
    <property type="entry name" value="FAD/NAD-bd_sf"/>
</dbReference>
<dbReference type="EMBL" id="VFLP01000004">
    <property type="protein sequence ID" value="TRX97981.1"/>
    <property type="molecule type" value="Genomic_DNA"/>
</dbReference>
<protein>
    <recommendedName>
        <fullName evidence="3">Glucose-methanol-choline oxidoreductase N-terminal domain-containing protein</fullName>
    </recommendedName>
</protein>
<sequence>MKPNTKKGVISWVAALAFLAPGVAVAAPAAAQATEYDYVVVGSGPGGGPLAVNLAKAGYSVFLIEAGDASTATGFGQYPPSITWDFFVNHYPDGDPRNNQYSHLTWKTPEGRYWVGQTGAPAGSKLLGVYYPRGKLTYHCYLSLYNLFQTGDWMGTDDSTGATLGGSSMINAMCTWLPSDSDWNYVYELTGDATWKAENMRNIFAKIEHNNYMPTGTAGHGFDGFFQTNMGAKLQAQRGPLIGNKVMAAYATDLNMTMPMNDLLQRDPNVLAADRDTTSSIYGLVQHQYTNGGRYSSRDYIQAAQKDTSIPLTVSLNSLATRVLFDTSTSAKCGSSAAVAPRATGVEFLEGKSIYAADSRRASGATGTKKTVIAKREVIVSGGAFNSPQLLMLSGVGPADHLRQFNISVVKDLPGVGQNLMDNQEMPIVGSGSAGTGDAGVAMIRTSHPAHGNERDMFLMGGQGFLFRGFWPDNQTAMLPADPPQPYGVSMVKGSSINNKGWVKLRSANPQDTPEINFNHYATGSEYDMAAMKDVISWVRRIFLRIGIKPQEPPCSGTLDANGGCGKEDEDWLHKQTFGHHPTSTNRIGADNDTMAVLDSKFRVRGVAGLRVVDASAFARIPGVFPVVSTFLISQKASDEMIAELQAGTTIDQC</sequence>
<dbReference type="GO" id="GO:0016614">
    <property type="term" value="F:oxidoreductase activity, acting on CH-OH group of donors"/>
    <property type="evidence" value="ECO:0007669"/>
    <property type="project" value="InterPro"/>
</dbReference>
<dbReference type="STRING" id="2512241.A0A553ICR5"/>
<evidence type="ECO:0000256" key="1">
    <source>
        <dbReference type="ARBA" id="ARBA00010790"/>
    </source>
</evidence>
<dbReference type="Gene3D" id="3.50.50.60">
    <property type="entry name" value="FAD/NAD(P)-binding domain"/>
    <property type="match status" value="2"/>
</dbReference>
<evidence type="ECO:0000259" key="3">
    <source>
        <dbReference type="PROSITE" id="PS00624"/>
    </source>
</evidence>
<reference evidence="5" key="1">
    <citation type="submission" date="2019-06" db="EMBL/GenBank/DDBJ databases">
        <title>Draft genome sequence of the griseofulvin-producing fungus Xylaria cubensis strain G536.</title>
        <authorList>
            <person name="Mead M.E."/>
            <person name="Raja H.A."/>
            <person name="Steenwyk J.L."/>
            <person name="Knowles S.L."/>
            <person name="Oberlies N.H."/>
            <person name="Rokas A."/>
        </authorList>
    </citation>
    <scope>NUCLEOTIDE SEQUENCE [LARGE SCALE GENOMIC DNA]</scope>
    <source>
        <strain evidence="5">G536</strain>
    </source>
</reference>
<name>A0A553ICR5_9PEZI</name>
<feature type="domain" description="Glucose-methanol-choline oxidoreductase N-terminal" evidence="3">
    <location>
        <begin position="383"/>
        <end position="397"/>
    </location>
</feature>
<dbReference type="SUPFAM" id="SSF51905">
    <property type="entry name" value="FAD/NAD(P)-binding domain"/>
    <property type="match status" value="1"/>
</dbReference>
<accession>A0A553ICR5</accession>
<dbReference type="AlphaFoldDB" id="A0A553ICR5"/>
<gene>
    <name evidence="4" type="ORF">FHL15_001191</name>
</gene>
<dbReference type="PIRSF" id="PIRSF000137">
    <property type="entry name" value="Alcohol_oxidase"/>
    <property type="match status" value="1"/>
</dbReference>
<feature type="chain" id="PRO_5021760420" description="Glucose-methanol-choline oxidoreductase N-terminal domain-containing protein" evidence="2">
    <location>
        <begin position="27"/>
        <end position="654"/>
    </location>
</feature>
<dbReference type="SUPFAM" id="SSF54373">
    <property type="entry name" value="FAD-linked reductases, C-terminal domain"/>
    <property type="match status" value="1"/>
</dbReference>
<dbReference type="PANTHER" id="PTHR11552:SF80">
    <property type="entry name" value="GMC OXIDOREDUCTASE"/>
    <property type="match status" value="1"/>
</dbReference>
<dbReference type="GO" id="GO:0050660">
    <property type="term" value="F:flavin adenine dinucleotide binding"/>
    <property type="evidence" value="ECO:0007669"/>
    <property type="project" value="InterPro"/>
</dbReference>
<organism evidence="4 5">
    <name type="scientific">Xylaria flabelliformis</name>
    <dbReference type="NCBI Taxonomy" id="2512241"/>
    <lineage>
        <taxon>Eukaryota</taxon>
        <taxon>Fungi</taxon>
        <taxon>Dikarya</taxon>
        <taxon>Ascomycota</taxon>
        <taxon>Pezizomycotina</taxon>
        <taxon>Sordariomycetes</taxon>
        <taxon>Xylariomycetidae</taxon>
        <taxon>Xylariales</taxon>
        <taxon>Xylariaceae</taxon>
        <taxon>Xylaria</taxon>
    </lineage>
</organism>